<protein>
    <recommendedName>
        <fullName evidence="5">FRIGIDA-like protein</fullName>
    </recommendedName>
</protein>
<sequence>MASGSNLQVVDLEGAVEESFTDKIIREKVWSLKSAFTSQHFAEVEGYFLSMKQKLELENKSWKRENELMENRAQIERLERLKAENELKECKRECLRLKKEQEGFNELVMSSEEDKRMITQLREEICELKRAKLKAENEVDTFKSKFEELRMRVFLLEKDLKLLKPEESVNNVRVSRGVVEEKVVFDENANSCENVNPEKTEVVCSDYNDIVAVGVNGDVGALCLVSGDGLGDKAVNENGKSSERVCNVKVEMGAVDIRENMVLGANGGSRSNLLENGDGNIGVSGRLTPQSQEIIEIADSDGGSSSRRKKLTKQGCQREADLGLEVVSNETKLLKRKQTSCSTSQDDDGGSDPLRPTKSQVLIQGHESVPVNHSAATTMFSGSNDRRNVFTPSRLAPTVMRKCEEKIRIGQNSRFQRSELVLDRSVGSDSEESSSSSESEEFDFSIDFSYMTKPVQANRNHRKWKSEAEMVAALEQEVELRLKAVCALFGQQAAVEKSSNFYSTFLNQGFDKVDAARGTALAEFLINGDPQGKLKKSVVEMIAYDLKGTADCRRLAIKYSKQLFEMYQQKGDPLFFY</sequence>
<name>A0AAV1RIU3_9ROSI</name>
<gene>
    <name evidence="3" type="ORF">DCAF_LOCUS10675</name>
</gene>
<evidence type="ECO:0000313" key="4">
    <source>
        <dbReference type="Proteomes" id="UP001314170"/>
    </source>
</evidence>
<evidence type="ECO:0000256" key="2">
    <source>
        <dbReference type="SAM" id="MobiDB-lite"/>
    </source>
</evidence>
<proteinExistence type="predicted"/>
<organism evidence="3 4">
    <name type="scientific">Dovyalis caffra</name>
    <dbReference type="NCBI Taxonomy" id="77055"/>
    <lineage>
        <taxon>Eukaryota</taxon>
        <taxon>Viridiplantae</taxon>
        <taxon>Streptophyta</taxon>
        <taxon>Embryophyta</taxon>
        <taxon>Tracheophyta</taxon>
        <taxon>Spermatophyta</taxon>
        <taxon>Magnoliopsida</taxon>
        <taxon>eudicotyledons</taxon>
        <taxon>Gunneridae</taxon>
        <taxon>Pentapetalae</taxon>
        <taxon>rosids</taxon>
        <taxon>fabids</taxon>
        <taxon>Malpighiales</taxon>
        <taxon>Salicaceae</taxon>
        <taxon>Flacourtieae</taxon>
        <taxon>Dovyalis</taxon>
    </lineage>
</organism>
<keyword evidence="4" id="KW-1185">Reference proteome</keyword>
<comment type="caution">
    <text evidence="3">The sequence shown here is derived from an EMBL/GenBank/DDBJ whole genome shotgun (WGS) entry which is preliminary data.</text>
</comment>
<evidence type="ECO:0008006" key="5">
    <source>
        <dbReference type="Google" id="ProtNLM"/>
    </source>
</evidence>
<evidence type="ECO:0000313" key="3">
    <source>
        <dbReference type="EMBL" id="CAK7335676.1"/>
    </source>
</evidence>
<dbReference type="AlphaFoldDB" id="A0AAV1RIU3"/>
<evidence type="ECO:0000256" key="1">
    <source>
        <dbReference type="SAM" id="Coils"/>
    </source>
</evidence>
<feature type="region of interest" description="Disordered" evidence="2">
    <location>
        <begin position="336"/>
        <end position="357"/>
    </location>
</feature>
<feature type="coiled-coil region" evidence="1">
    <location>
        <begin position="52"/>
        <end position="100"/>
    </location>
</feature>
<keyword evidence="1" id="KW-0175">Coiled coil</keyword>
<dbReference type="PANTHER" id="PTHR34380">
    <property type="entry name" value="BNAA03G12380D PROTEIN"/>
    <property type="match status" value="1"/>
</dbReference>
<reference evidence="3 4" key="1">
    <citation type="submission" date="2024-01" db="EMBL/GenBank/DDBJ databases">
        <authorList>
            <person name="Waweru B."/>
        </authorList>
    </citation>
    <scope>NUCLEOTIDE SEQUENCE [LARGE SCALE GENOMIC DNA]</scope>
</reference>
<accession>A0AAV1RIU3</accession>
<dbReference type="EMBL" id="CAWUPB010000994">
    <property type="protein sequence ID" value="CAK7335676.1"/>
    <property type="molecule type" value="Genomic_DNA"/>
</dbReference>
<dbReference type="PANTHER" id="PTHR34380:SF8">
    <property type="entry name" value="DNA DOUBLE-STRAND BREAK REPAIR RAD50 ATPASE"/>
    <property type="match status" value="1"/>
</dbReference>
<dbReference type="Proteomes" id="UP001314170">
    <property type="component" value="Unassembled WGS sequence"/>
</dbReference>